<reference evidence="3" key="1">
    <citation type="submission" date="2018-07" db="EMBL/GenBank/DDBJ databases">
        <title>Comparative genomics of catfishes provides insights into carnivory and benthic adaptation.</title>
        <authorList>
            <person name="Zhang Y."/>
            <person name="Wang D."/>
            <person name="Peng Z."/>
            <person name="Zheng S."/>
            <person name="Shao F."/>
            <person name="Tao W."/>
        </authorList>
    </citation>
    <scope>NUCLEOTIDE SEQUENCE</scope>
    <source>
        <strain evidence="3">Chongqing</strain>
    </source>
</reference>
<evidence type="ECO:0000313" key="4">
    <source>
        <dbReference type="Proteomes" id="UP001205998"/>
    </source>
</evidence>
<evidence type="ECO:0000256" key="2">
    <source>
        <dbReference type="SAM" id="Phobius"/>
    </source>
</evidence>
<organism evidence="3 4">
    <name type="scientific">Silurus asotus</name>
    <name type="common">Amur catfish</name>
    <name type="synonym">Parasilurus asotus</name>
    <dbReference type="NCBI Taxonomy" id="30991"/>
    <lineage>
        <taxon>Eukaryota</taxon>
        <taxon>Metazoa</taxon>
        <taxon>Chordata</taxon>
        <taxon>Craniata</taxon>
        <taxon>Vertebrata</taxon>
        <taxon>Euteleostomi</taxon>
        <taxon>Actinopterygii</taxon>
        <taxon>Neopterygii</taxon>
        <taxon>Teleostei</taxon>
        <taxon>Ostariophysi</taxon>
        <taxon>Siluriformes</taxon>
        <taxon>Siluridae</taxon>
        <taxon>Silurus</taxon>
    </lineage>
</organism>
<sequence length="118" mass="13527">MDKRKDFIEFDEGQIVMSRRVKKCSKLGTVVNRRQGREERGLLMHRTMVVVTLTSVHAVPAFLTLLTLVAVLIGCMLRRKRKTEGTYRPSAEEQKQAESQEPEKPGLPLPLPKEERLI</sequence>
<dbReference type="EMBL" id="MU551603">
    <property type="protein sequence ID" value="KAI5623485.1"/>
    <property type="molecule type" value="Genomic_DNA"/>
</dbReference>
<feature type="transmembrane region" description="Helical" evidence="2">
    <location>
        <begin position="48"/>
        <end position="73"/>
    </location>
</feature>
<feature type="region of interest" description="Disordered" evidence="1">
    <location>
        <begin position="81"/>
        <end position="118"/>
    </location>
</feature>
<accession>A0AAD5FNE3</accession>
<comment type="caution">
    <text evidence="3">The sequence shown here is derived from an EMBL/GenBank/DDBJ whole genome shotgun (WGS) entry which is preliminary data.</text>
</comment>
<keyword evidence="2" id="KW-0812">Transmembrane</keyword>
<name>A0AAD5FNE3_SILAS</name>
<evidence type="ECO:0000256" key="1">
    <source>
        <dbReference type="SAM" id="MobiDB-lite"/>
    </source>
</evidence>
<evidence type="ECO:0000313" key="3">
    <source>
        <dbReference type="EMBL" id="KAI5623485.1"/>
    </source>
</evidence>
<dbReference type="AlphaFoldDB" id="A0AAD5FNE3"/>
<gene>
    <name evidence="3" type="ORF">C0J50_17272</name>
</gene>
<keyword evidence="4" id="KW-1185">Reference proteome</keyword>
<proteinExistence type="predicted"/>
<feature type="compositionally biased region" description="Basic and acidic residues" evidence="1">
    <location>
        <begin position="90"/>
        <end position="104"/>
    </location>
</feature>
<keyword evidence="2" id="KW-0472">Membrane</keyword>
<keyword evidence="2" id="KW-1133">Transmembrane helix</keyword>
<dbReference type="Proteomes" id="UP001205998">
    <property type="component" value="Unassembled WGS sequence"/>
</dbReference>
<protein>
    <submittedName>
        <fullName evidence="3">Crumbs-like 3b</fullName>
    </submittedName>
</protein>